<dbReference type="EMBL" id="HE601438">
    <property type="protein sequence ID" value="CAR98611.1"/>
    <property type="molecule type" value="Genomic_DNA"/>
</dbReference>
<dbReference type="HOGENOM" id="CLU_1877271_0_0_1"/>
<evidence type="ECO:0000256" key="1">
    <source>
        <dbReference type="SAM" id="MobiDB-lite"/>
    </source>
</evidence>
<dbReference type="KEGG" id="cbr:CBG_25647"/>
<reference evidence="2 3" key="2">
    <citation type="journal article" date="2011" name="PLoS Genet.">
        <title>Caenorhabditis briggsae recombinant inbred line genotypes reveal inter-strain incompatibility and the evolution of recombination.</title>
        <authorList>
            <person name="Ross J.A."/>
            <person name="Koboldt D.C."/>
            <person name="Staisch J.E."/>
            <person name="Chamberlin H.M."/>
            <person name="Gupta B.P."/>
            <person name="Miller R.D."/>
            <person name="Baird S.E."/>
            <person name="Haag E.S."/>
        </authorList>
    </citation>
    <scope>NUCLEOTIDE SEQUENCE [LARGE SCALE GENOMIC DNA]</scope>
    <source>
        <strain evidence="2 3">AF16</strain>
    </source>
</reference>
<feature type="region of interest" description="Disordered" evidence="1">
    <location>
        <begin position="9"/>
        <end position="33"/>
    </location>
</feature>
<proteinExistence type="predicted"/>
<name>B6IFD1_CAEBR</name>
<protein>
    <submittedName>
        <fullName evidence="2">Protein CBG25647</fullName>
    </submittedName>
</protein>
<evidence type="ECO:0000313" key="3">
    <source>
        <dbReference type="Proteomes" id="UP000008549"/>
    </source>
</evidence>
<organism evidence="2 3">
    <name type="scientific">Caenorhabditis briggsae</name>
    <dbReference type="NCBI Taxonomy" id="6238"/>
    <lineage>
        <taxon>Eukaryota</taxon>
        <taxon>Metazoa</taxon>
        <taxon>Ecdysozoa</taxon>
        <taxon>Nematoda</taxon>
        <taxon>Chromadorea</taxon>
        <taxon>Rhabditida</taxon>
        <taxon>Rhabditina</taxon>
        <taxon>Rhabditomorpha</taxon>
        <taxon>Rhabditoidea</taxon>
        <taxon>Rhabditidae</taxon>
        <taxon>Peloderinae</taxon>
        <taxon>Caenorhabditis</taxon>
    </lineage>
</organism>
<feature type="compositionally biased region" description="Basic residues" evidence="1">
    <location>
        <begin position="14"/>
        <end position="32"/>
    </location>
</feature>
<dbReference type="InParanoid" id="B6IFD1"/>
<dbReference type="Proteomes" id="UP000008549">
    <property type="component" value="Unassembled WGS sequence"/>
</dbReference>
<evidence type="ECO:0000313" key="2">
    <source>
        <dbReference type="EMBL" id="CAR98611.1"/>
    </source>
</evidence>
<accession>B6IFD1</accession>
<dbReference type="RefSeq" id="XP_045098182.1">
    <property type="nucleotide sequence ID" value="XM_045242600.1"/>
</dbReference>
<feature type="compositionally biased region" description="Basic and acidic residues" evidence="1">
    <location>
        <begin position="86"/>
        <end position="102"/>
    </location>
</feature>
<sequence length="136" mass="15954">MRCLFRGKENVGRVGKKTKRRLKRRSLPKKRGGISESYSIPQRLFGTTNLGNLFYVVSKWVNLFDETWRSDAQIPFSENASSKKTTSREHRQLEEHHRFRASQRETMSRLSVTITVILTHFHSIFYISHGSSERLI</sequence>
<gene>
    <name evidence="2" type="ORF">CBG25647</name>
    <name evidence="2" type="ORF">CBG_25647</name>
</gene>
<dbReference type="GeneID" id="68917130"/>
<reference evidence="2 3" key="1">
    <citation type="journal article" date="2003" name="PLoS Biol.">
        <title>The genome sequence of Caenorhabditis briggsae: a platform for comparative genomics.</title>
        <authorList>
            <person name="Stein L.D."/>
            <person name="Bao Z."/>
            <person name="Blasiar D."/>
            <person name="Blumenthal T."/>
            <person name="Brent M.R."/>
            <person name="Chen N."/>
            <person name="Chinwalla A."/>
            <person name="Clarke L."/>
            <person name="Clee C."/>
            <person name="Coghlan A."/>
            <person name="Coulson A."/>
            <person name="D'Eustachio P."/>
            <person name="Fitch D.H."/>
            <person name="Fulton L.A."/>
            <person name="Fulton R.E."/>
            <person name="Griffiths-Jones S."/>
            <person name="Harris T.W."/>
            <person name="Hillier L.W."/>
            <person name="Kamath R."/>
            <person name="Kuwabara P.E."/>
            <person name="Mardis E.R."/>
            <person name="Marra M.A."/>
            <person name="Miner T.L."/>
            <person name="Minx P."/>
            <person name="Mullikin J.C."/>
            <person name="Plumb R.W."/>
            <person name="Rogers J."/>
            <person name="Schein J.E."/>
            <person name="Sohrmann M."/>
            <person name="Spieth J."/>
            <person name="Stajich J.E."/>
            <person name="Wei C."/>
            <person name="Willey D."/>
            <person name="Wilson R.K."/>
            <person name="Durbin R."/>
            <person name="Waterston R.H."/>
        </authorList>
    </citation>
    <scope>NUCLEOTIDE SEQUENCE [LARGE SCALE GENOMIC DNA]</scope>
    <source>
        <strain evidence="2 3">AF16</strain>
    </source>
</reference>
<dbReference type="CTD" id="68917130"/>
<dbReference type="AlphaFoldDB" id="B6IFD1"/>
<keyword evidence="3" id="KW-1185">Reference proteome</keyword>
<feature type="region of interest" description="Disordered" evidence="1">
    <location>
        <begin position="79"/>
        <end position="102"/>
    </location>
</feature>